<evidence type="ECO:0000313" key="3">
    <source>
        <dbReference type="Proteomes" id="UP000297703"/>
    </source>
</evidence>
<gene>
    <name evidence="2" type="ORF">DR999_PMT22153</name>
</gene>
<keyword evidence="2" id="KW-0689">Ribosomal protein</keyword>
<comment type="caution">
    <text evidence="2">The sequence shown here is derived from an EMBL/GenBank/DDBJ whole genome shotgun (WGS) entry which is preliminary data.</text>
</comment>
<name>A0A4D9DFG9_9SAUR</name>
<dbReference type="EMBL" id="QXTE01000801">
    <property type="protein sequence ID" value="TFJ96094.1"/>
    <property type="molecule type" value="Genomic_DNA"/>
</dbReference>
<proteinExistence type="predicted"/>
<evidence type="ECO:0000313" key="2">
    <source>
        <dbReference type="EMBL" id="TFJ96094.1"/>
    </source>
</evidence>
<organism evidence="2 3">
    <name type="scientific">Platysternon megacephalum</name>
    <name type="common">big-headed turtle</name>
    <dbReference type="NCBI Taxonomy" id="55544"/>
    <lineage>
        <taxon>Eukaryota</taxon>
        <taxon>Metazoa</taxon>
        <taxon>Chordata</taxon>
        <taxon>Craniata</taxon>
        <taxon>Vertebrata</taxon>
        <taxon>Euteleostomi</taxon>
        <taxon>Archelosauria</taxon>
        <taxon>Testudinata</taxon>
        <taxon>Testudines</taxon>
        <taxon>Cryptodira</taxon>
        <taxon>Durocryptodira</taxon>
        <taxon>Testudinoidea</taxon>
        <taxon>Platysternidae</taxon>
        <taxon>Platysternon</taxon>
    </lineage>
</organism>
<accession>A0A4D9DFG9</accession>
<dbReference type="GO" id="GO:0005840">
    <property type="term" value="C:ribosome"/>
    <property type="evidence" value="ECO:0007669"/>
    <property type="project" value="UniProtKB-KW"/>
</dbReference>
<keyword evidence="2" id="KW-0687">Ribonucleoprotein</keyword>
<evidence type="ECO:0000256" key="1">
    <source>
        <dbReference type="SAM" id="MobiDB-lite"/>
    </source>
</evidence>
<feature type="region of interest" description="Disordered" evidence="1">
    <location>
        <begin position="79"/>
        <end position="188"/>
    </location>
</feature>
<keyword evidence="3" id="KW-1185">Reference proteome</keyword>
<dbReference type="Proteomes" id="UP000297703">
    <property type="component" value="Unassembled WGS sequence"/>
</dbReference>
<dbReference type="AlphaFoldDB" id="A0A4D9DFG9"/>
<reference evidence="2 3" key="1">
    <citation type="submission" date="2019-04" db="EMBL/GenBank/DDBJ databases">
        <title>Draft genome of the big-headed turtle Platysternon megacephalum.</title>
        <authorList>
            <person name="Gong S."/>
        </authorList>
    </citation>
    <scope>NUCLEOTIDE SEQUENCE [LARGE SCALE GENOMIC DNA]</scope>
    <source>
        <strain evidence="2">DO16091913</strain>
        <tissue evidence="2">Muscle</tissue>
    </source>
</reference>
<reference evidence="2 3" key="2">
    <citation type="submission" date="2019-04" db="EMBL/GenBank/DDBJ databases">
        <title>The genome sequence of big-headed turtle.</title>
        <authorList>
            <person name="Gong S."/>
        </authorList>
    </citation>
    <scope>NUCLEOTIDE SEQUENCE [LARGE SCALE GENOMIC DNA]</scope>
    <source>
        <strain evidence="2">DO16091913</strain>
        <tissue evidence="2">Muscle</tissue>
    </source>
</reference>
<feature type="compositionally biased region" description="Basic and acidic residues" evidence="1">
    <location>
        <begin position="149"/>
        <end position="164"/>
    </location>
</feature>
<protein>
    <submittedName>
        <fullName evidence="2">50S ribosomal protein L5</fullName>
    </submittedName>
</protein>
<sequence length="188" mass="19286">MGSAAHQAKGLGMCGSWSASLDAPGHGAGSLPAQPPEREWDIGCFPPCPLPVGVAAAVGRAAPLLSPGSLVQDTTHTFLPGWGQHPGNTGARPAGRRARPAPFSLAPAGRSFPRFVAGGQRGDKEWALSPPPGGSPVSAQARRVPQEVARPEQPPRGDRFDREAGPGPRAAQGPEAGLCAPPSRKNRL</sequence>